<sequence>MNNRAAAWQAAWRWLCQRRRHAPPNADIWHLRFHWAQQSERLYQQLQNGDYRLAPMQVLRRGGRSWVQWCAQDALILKWAALLAEPLLPKPARCMHLRGHGGSVVSVAEVRAALAGGEYAFVYRTDIRGYYRHIRKHQVINQLKWHVADPVLFDVIQQYVHYSVEDGGEFYTPPSGICRGCALSPLIGGSLLHHVDSFFNAQEGLWYARYMDDFLLFTRTRWQLRRCVKRLHEFFDLGGFETHPDKTQLGRIAQGFDWLGVWFTPTGSTIAPRALENHRARRARLYEQARRQRLSSTETELRVRTYEARWTLWAERMLKPVCSTDETA</sequence>
<dbReference type="Gene3D" id="3.30.70.270">
    <property type="match status" value="1"/>
</dbReference>
<dbReference type="InterPro" id="IPR043128">
    <property type="entry name" value="Rev_trsase/Diguanyl_cyclase"/>
</dbReference>
<comment type="caution">
    <text evidence="3">The sequence shown here is derived from an EMBL/GenBank/DDBJ whole genome shotgun (WGS) entry which is preliminary data.</text>
</comment>
<dbReference type="AlphaFoldDB" id="A0A318P0N3"/>
<feature type="domain" description="Reverse transcriptase" evidence="2">
    <location>
        <begin position="1"/>
        <end position="263"/>
    </location>
</feature>
<evidence type="ECO:0000313" key="4">
    <source>
        <dbReference type="Proteomes" id="UP000248196"/>
    </source>
</evidence>
<dbReference type="PANTHER" id="PTHR34047:SF8">
    <property type="entry name" value="PROTEIN YKFC"/>
    <property type="match status" value="1"/>
</dbReference>
<evidence type="ECO:0000313" key="3">
    <source>
        <dbReference type="EMBL" id="PYD39619.1"/>
    </source>
</evidence>
<dbReference type="OrthoDB" id="9793236at2"/>
<gene>
    <name evidence="3" type="ORF">CT690_11480</name>
</gene>
<dbReference type="InterPro" id="IPR051083">
    <property type="entry name" value="GrpII_Intron_Splice-Mob/Def"/>
</dbReference>
<dbReference type="PANTHER" id="PTHR34047">
    <property type="entry name" value="NUCLEAR INTRON MATURASE 1, MITOCHONDRIAL-RELATED"/>
    <property type="match status" value="1"/>
</dbReference>
<evidence type="ECO:0000256" key="1">
    <source>
        <dbReference type="ARBA" id="ARBA00034120"/>
    </source>
</evidence>
<protein>
    <submittedName>
        <fullName evidence="3">Transposase</fullName>
    </submittedName>
</protein>
<organism evidence="3 4">
    <name type="scientific">Serratia plymuthica</name>
    <dbReference type="NCBI Taxonomy" id="82996"/>
    <lineage>
        <taxon>Bacteria</taxon>
        <taxon>Pseudomonadati</taxon>
        <taxon>Pseudomonadota</taxon>
        <taxon>Gammaproteobacteria</taxon>
        <taxon>Enterobacterales</taxon>
        <taxon>Yersiniaceae</taxon>
        <taxon>Serratia</taxon>
    </lineage>
</organism>
<dbReference type="RefSeq" id="WP_004941938.1">
    <property type="nucleotide sequence ID" value="NZ_PESE01000002.1"/>
</dbReference>
<accession>A0A318P0N3</accession>
<dbReference type="EMBL" id="PESE01000002">
    <property type="protein sequence ID" value="PYD39619.1"/>
    <property type="molecule type" value="Genomic_DNA"/>
</dbReference>
<dbReference type="InterPro" id="IPR000477">
    <property type="entry name" value="RT_dom"/>
</dbReference>
<evidence type="ECO:0000259" key="2">
    <source>
        <dbReference type="PROSITE" id="PS50878"/>
    </source>
</evidence>
<dbReference type="PROSITE" id="PS50878">
    <property type="entry name" value="RT_POL"/>
    <property type="match status" value="1"/>
</dbReference>
<reference evidence="3 4" key="1">
    <citation type="submission" date="2017-11" db="EMBL/GenBank/DDBJ databases">
        <title>Genome sequence of the oocydin A producing rhizobacterium Serratia plymuthica 4Rx5.</title>
        <authorList>
            <person name="Matilla M.A."/>
            <person name="Udaondo Z."/>
            <person name="Salmond G.P.C."/>
        </authorList>
    </citation>
    <scope>NUCLEOTIDE SEQUENCE [LARGE SCALE GENOMIC DNA]</scope>
    <source>
        <strain evidence="3 4">4Rx5</strain>
    </source>
</reference>
<dbReference type="InterPro" id="IPR043502">
    <property type="entry name" value="DNA/RNA_pol_sf"/>
</dbReference>
<dbReference type="SUPFAM" id="SSF56672">
    <property type="entry name" value="DNA/RNA polymerases"/>
    <property type="match status" value="1"/>
</dbReference>
<dbReference type="Proteomes" id="UP000248196">
    <property type="component" value="Unassembled WGS sequence"/>
</dbReference>
<comment type="similarity">
    <text evidence="1">Belongs to the bacterial reverse transcriptase family.</text>
</comment>
<proteinExistence type="inferred from homology"/>
<dbReference type="Pfam" id="PF00078">
    <property type="entry name" value="RVT_1"/>
    <property type="match status" value="1"/>
</dbReference>
<name>A0A318P0N3_SERPL</name>